<proteinExistence type="predicted"/>
<evidence type="ECO:0000313" key="7">
    <source>
        <dbReference type="EMBL" id="KAK3035125.1"/>
    </source>
</evidence>
<evidence type="ECO:0000259" key="6">
    <source>
        <dbReference type="PROSITE" id="PS50178"/>
    </source>
</evidence>
<dbReference type="SUPFAM" id="SSF57903">
    <property type="entry name" value="FYVE/PHD zinc finger"/>
    <property type="match status" value="1"/>
</dbReference>
<feature type="compositionally biased region" description="Polar residues" evidence="5">
    <location>
        <begin position="494"/>
        <end position="519"/>
    </location>
</feature>
<feature type="region of interest" description="Disordered" evidence="5">
    <location>
        <begin position="641"/>
        <end position="684"/>
    </location>
</feature>
<dbReference type="InterPro" id="IPR011011">
    <property type="entry name" value="Znf_FYVE_PHD"/>
</dbReference>
<feature type="compositionally biased region" description="Basic and acidic residues" evidence="5">
    <location>
        <begin position="787"/>
        <end position="796"/>
    </location>
</feature>
<keyword evidence="8" id="KW-1185">Reference proteome</keyword>
<dbReference type="PANTHER" id="PTHR47553:SF1">
    <property type="entry name" value="RING_FYVE_PHD ZINC FINGER SUPERFAMILY PROTEIN"/>
    <property type="match status" value="1"/>
</dbReference>
<evidence type="ECO:0000256" key="4">
    <source>
        <dbReference type="PROSITE-ProRule" id="PRU00091"/>
    </source>
</evidence>
<comment type="caution">
    <text evidence="7">The sequence shown here is derived from an EMBL/GenBank/DDBJ whole genome shotgun (WGS) entry which is preliminary data.</text>
</comment>
<evidence type="ECO:0000256" key="3">
    <source>
        <dbReference type="ARBA" id="ARBA00022833"/>
    </source>
</evidence>
<dbReference type="Proteomes" id="UP001188597">
    <property type="component" value="Unassembled WGS sequence"/>
</dbReference>
<feature type="compositionally biased region" description="Polar residues" evidence="5">
    <location>
        <begin position="658"/>
        <end position="675"/>
    </location>
</feature>
<reference evidence="7" key="1">
    <citation type="submission" date="2022-12" db="EMBL/GenBank/DDBJ databases">
        <title>Draft genome assemblies for two species of Escallonia (Escalloniales).</title>
        <authorList>
            <person name="Chanderbali A."/>
            <person name="Dervinis C."/>
            <person name="Anghel I."/>
            <person name="Soltis D."/>
            <person name="Soltis P."/>
            <person name="Zapata F."/>
        </authorList>
    </citation>
    <scope>NUCLEOTIDE SEQUENCE</scope>
    <source>
        <strain evidence="7">UCBG64.0493</strain>
        <tissue evidence="7">Leaf</tissue>
    </source>
</reference>
<accession>A0AA88X3G5</accession>
<feature type="region of interest" description="Disordered" evidence="5">
    <location>
        <begin position="973"/>
        <end position="1004"/>
    </location>
</feature>
<dbReference type="AlphaFoldDB" id="A0AA88X3G5"/>
<dbReference type="PANTHER" id="PTHR47553">
    <property type="entry name" value="MYOSIN-11"/>
    <property type="match status" value="1"/>
</dbReference>
<evidence type="ECO:0000256" key="2">
    <source>
        <dbReference type="ARBA" id="ARBA00022771"/>
    </source>
</evidence>
<dbReference type="Pfam" id="PF01363">
    <property type="entry name" value="FYVE"/>
    <property type="match status" value="1"/>
</dbReference>
<keyword evidence="1" id="KW-0479">Metal-binding</keyword>
<feature type="compositionally biased region" description="Basic and acidic residues" evidence="5">
    <location>
        <begin position="242"/>
        <end position="269"/>
    </location>
</feature>
<dbReference type="PROSITE" id="PS50178">
    <property type="entry name" value="ZF_FYVE"/>
    <property type="match status" value="1"/>
</dbReference>
<dbReference type="GO" id="GO:0008270">
    <property type="term" value="F:zinc ion binding"/>
    <property type="evidence" value="ECO:0007669"/>
    <property type="project" value="UniProtKB-KW"/>
</dbReference>
<feature type="region of interest" description="Disordered" evidence="5">
    <location>
        <begin position="726"/>
        <end position="823"/>
    </location>
</feature>
<dbReference type="InterPro" id="IPR017455">
    <property type="entry name" value="Znf_FYVE-rel"/>
</dbReference>
<dbReference type="CDD" id="cd00065">
    <property type="entry name" value="FYVE_like_SF"/>
    <property type="match status" value="1"/>
</dbReference>
<evidence type="ECO:0000256" key="5">
    <source>
        <dbReference type="SAM" id="MobiDB-lite"/>
    </source>
</evidence>
<dbReference type="InterPro" id="IPR000306">
    <property type="entry name" value="Znf_FYVE"/>
</dbReference>
<keyword evidence="3" id="KW-0862">Zinc</keyword>
<keyword evidence="2 4" id="KW-0863">Zinc-finger</keyword>
<feature type="region of interest" description="Disordered" evidence="5">
    <location>
        <begin position="228"/>
        <end position="269"/>
    </location>
</feature>
<feature type="compositionally biased region" description="Polar residues" evidence="5">
    <location>
        <begin position="860"/>
        <end position="870"/>
    </location>
</feature>
<dbReference type="Gene3D" id="3.30.40.10">
    <property type="entry name" value="Zinc/RING finger domain, C3HC4 (zinc finger)"/>
    <property type="match status" value="1"/>
</dbReference>
<gene>
    <name evidence="7" type="ORF">RJ639_032627</name>
</gene>
<dbReference type="EMBL" id="JAVXUP010000183">
    <property type="protein sequence ID" value="KAK3035125.1"/>
    <property type="molecule type" value="Genomic_DNA"/>
</dbReference>
<evidence type="ECO:0000313" key="8">
    <source>
        <dbReference type="Proteomes" id="UP001188597"/>
    </source>
</evidence>
<feature type="region of interest" description="Disordered" evidence="5">
    <location>
        <begin position="849"/>
        <end position="919"/>
    </location>
</feature>
<feature type="domain" description="FYVE-type" evidence="6">
    <location>
        <begin position="19"/>
        <end position="85"/>
    </location>
</feature>
<feature type="region of interest" description="Disordered" evidence="5">
    <location>
        <begin position="492"/>
        <end position="536"/>
    </location>
</feature>
<sequence length="1044" mass="115034">MLEKIGLPPKPSLRGNNWVVDATHCQGCSSQFTFIHRKVLFHLLYHHCRRCGGIFCSSCTQQRMILRGQGDSLVRVCESCKKLEEAARFEMRHGHKNKAGKGTLNQTSKFEDEVLNKILGKSRNESVSSGQESAINMKCASSSASYSNSKVVTSETDGAEILRSFSLDAPTSVEAGSTTPEGLRQQALDEKRKYKILKAEGKSDEALRAFKRGKELERQAGALELQLRKSRKRALSSSKMNVMEKIKDEPRDGSRRSEHSSHASKDKDDLAAELKQLGWSDMDLHRTDKKPASMSLEGELSSLLGEDSQRTRGIDKSQVIAHKKKAVTLKREGKLVEAKEELKKAKILEKQLEEQEFLADAEYSDDELSSLIRSMDVDKHDAVSVGNQHHFNLNFDHLMEIDDGTGLESKLEVTEDDMDDPELAAALQSLGWTEEHEHPEDIQPQFAPVDKEALLSEIQSLKREAVNQKRGGNTAEAMALLKKAKLLEGELESCDSQGTNLMSHSSSVAQKGSVSNSGEKSLKPDQVDVNGTEDVHPKLAPKSKLVIQRELLGLKKRALALRREGRIDEADEELKKGKVLEQQLADMDDTSKVKVMQSNVSNKVVDTSSVPDVGDEEEAVTDQDMHDPSYLLLLQNLGWKEESKENVDSPPKAGYNTPVKTSESSTVQGQISSKVGASKRTKGEIQRELLGLKRKSLALRRQGEADEAEEVLNMAKLLETQLDEMEATKQEVPVEFSRSKKEEVVDSSMKNAAGGGDGADFSEAAVPVEPQKGPTEGMGSGGLVRHGKSEVVRASREQNIVEADSPNIMASQSNPSSTEQEIMAHRRKALTLKRAGKLTEAKDELRQAKILEKSLEDQPTEPSTSSNDVLSSGVAPSLAPSSAPRMSSRDRFKLQQESLGHKRQALKLRREGRTQEAEAEFELAKALETQLEELAAHDPMKSFAEPVDDDGVEDLLDPQLLSALRAIGIEGASVASRGPEGAEPSRPVAVTNESPSSRRNQLEERIKAEKVKAVNFKRSGQQAEALDALRRAKMLEKELKSFTS</sequence>
<dbReference type="InterPro" id="IPR013083">
    <property type="entry name" value="Znf_RING/FYVE/PHD"/>
</dbReference>
<dbReference type="InterPro" id="IPR011990">
    <property type="entry name" value="TPR-like_helical_dom_sf"/>
</dbReference>
<organism evidence="7 8">
    <name type="scientific">Escallonia herrerae</name>
    <dbReference type="NCBI Taxonomy" id="1293975"/>
    <lineage>
        <taxon>Eukaryota</taxon>
        <taxon>Viridiplantae</taxon>
        <taxon>Streptophyta</taxon>
        <taxon>Embryophyta</taxon>
        <taxon>Tracheophyta</taxon>
        <taxon>Spermatophyta</taxon>
        <taxon>Magnoliopsida</taxon>
        <taxon>eudicotyledons</taxon>
        <taxon>Gunneridae</taxon>
        <taxon>Pentapetalae</taxon>
        <taxon>asterids</taxon>
        <taxon>campanulids</taxon>
        <taxon>Escalloniales</taxon>
        <taxon>Escalloniaceae</taxon>
        <taxon>Escallonia</taxon>
    </lineage>
</organism>
<feature type="compositionally biased region" description="Polar residues" evidence="5">
    <location>
        <begin position="808"/>
        <end position="820"/>
    </location>
</feature>
<protein>
    <recommendedName>
        <fullName evidence="6">FYVE-type domain-containing protein</fullName>
    </recommendedName>
</protein>
<feature type="region of interest" description="Disordered" evidence="5">
    <location>
        <begin position="603"/>
        <end position="627"/>
    </location>
</feature>
<dbReference type="SUPFAM" id="SSF48452">
    <property type="entry name" value="TPR-like"/>
    <property type="match status" value="1"/>
</dbReference>
<name>A0AA88X3G5_9ASTE</name>
<evidence type="ECO:0000256" key="1">
    <source>
        <dbReference type="ARBA" id="ARBA00022723"/>
    </source>
</evidence>
<dbReference type="SMART" id="SM00064">
    <property type="entry name" value="FYVE"/>
    <property type="match status" value="1"/>
</dbReference>